<dbReference type="RefSeq" id="WP_015194004.1">
    <property type="nucleotide sequence ID" value="NC_019748.1"/>
</dbReference>
<sequence>MRHIGIIGAGQAGLYLGFSLIEAGYRVTLFAERSPEEIFNSQPSALAVLFSDALELERNLGLDFWSDEFDGCEQFLCQAYDSEGNLLLKFSSAIEKPWQAIDQRLKFSLWMQEFVRRGGELIVKTVTIADLEECAKKYDLVVVAGGRGEISRLFERDKKKSIHNQPKRHLAGIIIKNHSVSQKTFKLANLPGIGEIIQTTFFHKYQIPTTAIGFEAYPGGMMDRFSQVQNGQELLAIAKETIKQFLPGDYELIKDSELADPQGWLRGAVTPTVRKPVAYLPSGAMVMGIGDAVILNDPICGQGANSATKMSKLVTQRIIEVGQGSFEPTWIEAVFEEFWQYSQYVNAYADCLLEPPAHLPKILMAMAENPAIVTDYLNGVNHPPALSPWFFKPDAAEQYLAKKNLLI</sequence>
<proteinExistence type="predicted"/>
<dbReference type="Gene3D" id="3.50.50.60">
    <property type="entry name" value="FAD/NAD(P)-binding domain"/>
    <property type="match status" value="3"/>
</dbReference>
<feature type="domain" description="Styrene monooxygenase StyA putative substrate binding" evidence="1">
    <location>
        <begin position="146"/>
        <end position="251"/>
    </location>
</feature>
<keyword evidence="3" id="KW-1185">Reference proteome</keyword>
<dbReference type="InterPro" id="IPR041654">
    <property type="entry name" value="StyA_sbd"/>
</dbReference>
<dbReference type="KEGG" id="scs:Sta7437_2815"/>
<evidence type="ECO:0000259" key="1">
    <source>
        <dbReference type="Pfam" id="PF17885"/>
    </source>
</evidence>
<evidence type="ECO:0000313" key="2">
    <source>
        <dbReference type="EMBL" id="AFZ36336.1"/>
    </source>
</evidence>
<dbReference type="STRING" id="111780.Sta7437_2815"/>
<dbReference type="EMBL" id="CP003653">
    <property type="protein sequence ID" value="AFZ36336.1"/>
    <property type="molecule type" value="Genomic_DNA"/>
</dbReference>
<protein>
    <submittedName>
        <fullName evidence="2">Oxygenase subunit protein</fullName>
    </submittedName>
</protein>
<dbReference type="AlphaFoldDB" id="K9XW76"/>
<dbReference type="InterPro" id="IPR036188">
    <property type="entry name" value="FAD/NAD-bd_sf"/>
</dbReference>
<dbReference type="Proteomes" id="UP000010473">
    <property type="component" value="Chromosome"/>
</dbReference>
<evidence type="ECO:0000313" key="3">
    <source>
        <dbReference type="Proteomes" id="UP000010473"/>
    </source>
</evidence>
<gene>
    <name evidence="2" type="ordered locus">Sta7437_2815</name>
</gene>
<reference evidence="3" key="1">
    <citation type="journal article" date="2013" name="Proc. Natl. Acad. Sci. U.S.A.">
        <title>Improving the coverage of the cyanobacterial phylum using diversity-driven genome sequencing.</title>
        <authorList>
            <person name="Shih P.M."/>
            <person name="Wu D."/>
            <person name="Latifi A."/>
            <person name="Axen S.D."/>
            <person name="Fewer D.P."/>
            <person name="Talla E."/>
            <person name="Calteau A."/>
            <person name="Cai F."/>
            <person name="Tandeau de Marsac N."/>
            <person name="Rippka R."/>
            <person name="Herdman M."/>
            <person name="Sivonen K."/>
            <person name="Coursin T."/>
            <person name="Laurent T."/>
            <person name="Goodwin L."/>
            <person name="Nolan M."/>
            <person name="Davenport K.W."/>
            <person name="Han C.S."/>
            <person name="Rubin E.M."/>
            <person name="Eisen J.A."/>
            <person name="Woyke T."/>
            <person name="Gugger M."/>
            <person name="Kerfeld C.A."/>
        </authorList>
    </citation>
    <scope>NUCLEOTIDE SEQUENCE [LARGE SCALE GENOMIC DNA]</scope>
    <source>
        <strain evidence="3">ATCC 29371 / PCC 7437</strain>
    </source>
</reference>
<accession>K9XW76</accession>
<dbReference type="OrthoDB" id="9766816at2"/>
<name>K9XW76_STAC7</name>
<dbReference type="eggNOG" id="COG0654">
    <property type="taxonomic scope" value="Bacteria"/>
</dbReference>
<dbReference type="HOGENOM" id="CLU_033694_0_0_3"/>
<dbReference type="Pfam" id="PF17885">
    <property type="entry name" value="Smoa_sbd"/>
    <property type="match status" value="1"/>
</dbReference>
<organism evidence="2 3">
    <name type="scientific">Stanieria cyanosphaera (strain ATCC 29371 / PCC 7437)</name>
    <dbReference type="NCBI Taxonomy" id="111780"/>
    <lineage>
        <taxon>Bacteria</taxon>
        <taxon>Bacillati</taxon>
        <taxon>Cyanobacteriota</taxon>
        <taxon>Cyanophyceae</taxon>
        <taxon>Pleurocapsales</taxon>
        <taxon>Dermocarpellaceae</taxon>
        <taxon>Stanieria</taxon>
    </lineage>
</organism>
<dbReference type="SUPFAM" id="SSF51905">
    <property type="entry name" value="FAD/NAD(P)-binding domain"/>
    <property type="match status" value="1"/>
</dbReference>